<dbReference type="EMBL" id="MJEQ01020531">
    <property type="protein sequence ID" value="OIT18652.1"/>
    <property type="molecule type" value="Genomic_DNA"/>
</dbReference>
<feature type="compositionally biased region" description="Basic and acidic residues" evidence="1">
    <location>
        <begin position="198"/>
        <end position="217"/>
    </location>
</feature>
<feature type="compositionally biased region" description="Acidic residues" evidence="1">
    <location>
        <begin position="120"/>
        <end position="129"/>
    </location>
</feature>
<dbReference type="Gramene" id="OIT18652">
    <property type="protein sequence ID" value="OIT18652"/>
    <property type="gene ID" value="A4A49_43787"/>
</dbReference>
<accession>A0A1J6JQ27</accession>
<dbReference type="Proteomes" id="UP000187609">
    <property type="component" value="Unassembled WGS sequence"/>
</dbReference>
<evidence type="ECO:0000313" key="3">
    <source>
        <dbReference type="Proteomes" id="UP000187609"/>
    </source>
</evidence>
<feature type="region of interest" description="Disordered" evidence="1">
    <location>
        <begin position="79"/>
        <end position="166"/>
    </location>
</feature>
<gene>
    <name evidence="2" type="ORF">A4A49_43787</name>
</gene>
<reference evidence="2" key="1">
    <citation type="submission" date="2016-11" db="EMBL/GenBank/DDBJ databases">
        <title>The genome of Nicotiana attenuata.</title>
        <authorList>
            <person name="Xu S."/>
            <person name="Brockmoeller T."/>
            <person name="Gaquerel E."/>
            <person name="Navarro A."/>
            <person name="Kuhl H."/>
            <person name="Gase K."/>
            <person name="Ling Z."/>
            <person name="Zhou W."/>
            <person name="Kreitzer C."/>
            <person name="Stanke M."/>
            <person name="Tang H."/>
            <person name="Lyons E."/>
            <person name="Pandey P."/>
            <person name="Pandey S.P."/>
            <person name="Timmermann B."/>
            <person name="Baldwin I.T."/>
        </authorList>
    </citation>
    <scope>NUCLEOTIDE SEQUENCE [LARGE SCALE GENOMIC DNA]</scope>
    <source>
        <strain evidence="2">UT</strain>
    </source>
</reference>
<keyword evidence="3" id="KW-1185">Reference proteome</keyword>
<feature type="region of interest" description="Disordered" evidence="1">
    <location>
        <begin position="197"/>
        <end position="217"/>
    </location>
</feature>
<comment type="caution">
    <text evidence="2">The sequence shown here is derived from an EMBL/GenBank/DDBJ whole genome shotgun (WGS) entry which is preliminary data.</text>
</comment>
<feature type="non-terminal residue" evidence="2">
    <location>
        <position position="1"/>
    </location>
</feature>
<organism evidence="2 3">
    <name type="scientific">Nicotiana attenuata</name>
    <name type="common">Coyote tobacco</name>
    <dbReference type="NCBI Taxonomy" id="49451"/>
    <lineage>
        <taxon>Eukaryota</taxon>
        <taxon>Viridiplantae</taxon>
        <taxon>Streptophyta</taxon>
        <taxon>Embryophyta</taxon>
        <taxon>Tracheophyta</taxon>
        <taxon>Spermatophyta</taxon>
        <taxon>Magnoliopsida</taxon>
        <taxon>eudicotyledons</taxon>
        <taxon>Gunneridae</taxon>
        <taxon>Pentapetalae</taxon>
        <taxon>asterids</taxon>
        <taxon>lamiids</taxon>
        <taxon>Solanales</taxon>
        <taxon>Solanaceae</taxon>
        <taxon>Nicotianoideae</taxon>
        <taxon>Nicotianeae</taxon>
        <taxon>Nicotiana</taxon>
    </lineage>
</organism>
<protein>
    <submittedName>
        <fullName evidence="2">Uncharacterized protein</fullName>
    </submittedName>
</protein>
<dbReference type="AlphaFoldDB" id="A0A1J6JQ27"/>
<evidence type="ECO:0000313" key="2">
    <source>
        <dbReference type="EMBL" id="OIT18652.1"/>
    </source>
</evidence>
<proteinExistence type="predicted"/>
<feature type="compositionally biased region" description="Basic and acidic residues" evidence="1">
    <location>
        <begin position="88"/>
        <end position="99"/>
    </location>
</feature>
<evidence type="ECO:0000256" key="1">
    <source>
        <dbReference type="SAM" id="MobiDB-lite"/>
    </source>
</evidence>
<sequence length="217" mass="24309">EKVQTPRVAVEENGANEEENPTAEEAVAKVAKKKGEKVGRVTTIFKNNMKCCFTNEKENPTPEKAAAIIDLEMAERKGTLAERVMTSETERSDVEENSEKPASNVEKKKGKAADTSLEIESADEEENPEDLPTNFEKKKRKIGEKVQTPRIDAERKGANEEENPTVEETITKVEENKGEKVRRVTTIFKNNIKCCFTNEKEDPTPEKAPAIKDLEMA</sequence>
<feature type="region of interest" description="Disordered" evidence="1">
    <location>
        <begin position="1"/>
        <end position="24"/>
    </location>
</feature>
<name>A0A1J6JQ27_NICAT</name>